<proteinExistence type="predicted"/>
<dbReference type="EnsemblFungi" id="MAPG_11288T0">
    <property type="protein sequence ID" value="MAPG_11288T0"/>
    <property type="gene ID" value="MAPG_11288"/>
</dbReference>
<dbReference type="EMBL" id="ADBL01002781">
    <property type="status" value="NOT_ANNOTATED_CDS"/>
    <property type="molecule type" value="Genomic_DNA"/>
</dbReference>
<reference evidence="1" key="2">
    <citation type="submission" date="2010-05" db="EMBL/GenBank/DDBJ databases">
        <title>The Genome Sequence of Magnaporthe poae strain ATCC 64411.</title>
        <authorList>
            <consortium name="The Broad Institute Genome Sequencing Platform"/>
            <consortium name="Broad Institute Genome Sequencing Center for Infectious Disease"/>
            <person name="Ma L.-J."/>
            <person name="Dead R."/>
            <person name="Young S."/>
            <person name="Zeng Q."/>
            <person name="Koehrsen M."/>
            <person name="Alvarado L."/>
            <person name="Berlin A."/>
            <person name="Chapman S.B."/>
            <person name="Chen Z."/>
            <person name="Freedman E."/>
            <person name="Gellesch M."/>
            <person name="Goldberg J."/>
            <person name="Griggs A."/>
            <person name="Gujja S."/>
            <person name="Heilman E.R."/>
            <person name="Heiman D."/>
            <person name="Hepburn T."/>
            <person name="Howarth C."/>
            <person name="Jen D."/>
            <person name="Larson L."/>
            <person name="Mehta T."/>
            <person name="Neiman D."/>
            <person name="Pearson M."/>
            <person name="Roberts A."/>
            <person name="Saif S."/>
            <person name="Shea T."/>
            <person name="Shenoy N."/>
            <person name="Sisk P."/>
            <person name="Stolte C."/>
            <person name="Sykes S."/>
            <person name="Walk T."/>
            <person name="White J."/>
            <person name="Yandava C."/>
            <person name="Haas B."/>
            <person name="Nusbaum C."/>
            <person name="Birren B."/>
        </authorList>
    </citation>
    <scope>NUCLEOTIDE SEQUENCE</scope>
    <source>
        <strain evidence="1">ATCC 64411</strain>
    </source>
</reference>
<accession>A0A0C4EEV6</accession>
<evidence type="ECO:0000313" key="1">
    <source>
        <dbReference type="EMBL" id="KLU92342.1"/>
    </source>
</evidence>
<reference evidence="2" key="5">
    <citation type="submission" date="2015-06" db="UniProtKB">
        <authorList>
            <consortium name="EnsemblFungi"/>
        </authorList>
    </citation>
    <scope>IDENTIFICATION</scope>
    <source>
        <strain evidence="2">ATCC 64411</strain>
    </source>
</reference>
<sequence length="114" mass="12362">MKGPLKNQAYRGNMIELASFVLHILDEDTTGILEETSWFDINGTQVTPLRAPAVSGYTSPAARAPGTAKPQSYCETRSLSTMGDMRIAYRGRKAEVVLAESAAKWSADVTPGRN</sequence>
<evidence type="ECO:0000313" key="2">
    <source>
        <dbReference type="EnsemblFungi" id="MAPG_11288T0"/>
    </source>
</evidence>
<dbReference type="Proteomes" id="UP000011715">
    <property type="component" value="Unassembled WGS sequence"/>
</dbReference>
<dbReference type="VEuPathDB" id="FungiDB:MAPG_11288"/>
<gene>
    <name evidence="1" type="ORF">MAPG_11288</name>
</gene>
<dbReference type="AlphaFoldDB" id="A0A0C4EEV6"/>
<name>A0A0C4EEV6_MAGP6</name>
<reference evidence="1" key="3">
    <citation type="submission" date="2011-03" db="EMBL/GenBank/DDBJ databases">
        <title>Annotation of Magnaporthe poae ATCC 64411.</title>
        <authorList>
            <person name="Ma L.-J."/>
            <person name="Dead R."/>
            <person name="Young S.K."/>
            <person name="Zeng Q."/>
            <person name="Gargeya S."/>
            <person name="Fitzgerald M."/>
            <person name="Haas B."/>
            <person name="Abouelleil A."/>
            <person name="Alvarado L."/>
            <person name="Arachchi H.M."/>
            <person name="Berlin A."/>
            <person name="Brown A."/>
            <person name="Chapman S.B."/>
            <person name="Chen Z."/>
            <person name="Dunbar C."/>
            <person name="Freedman E."/>
            <person name="Gearin G."/>
            <person name="Gellesch M."/>
            <person name="Goldberg J."/>
            <person name="Griggs A."/>
            <person name="Gujja S."/>
            <person name="Heiman D."/>
            <person name="Howarth C."/>
            <person name="Larson L."/>
            <person name="Lui A."/>
            <person name="MacDonald P.J.P."/>
            <person name="Mehta T."/>
            <person name="Montmayeur A."/>
            <person name="Murphy C."/>
            <person name="Neiman D."/>
            <person name="Pearson M."/>
            <person name="Priest M."/>
            <person name="Roberts A."/>
            <person name="Saif S."/>
            <person name="Shea T."/>
            <person name="Shenoy N."/>
            <person name="Sisk P."/>
            <person name="Stolte C."/>
            <person name="Sykes S."/>
            <person name="Yandava C."/>
            <person name="Wortman J."/>
            <person name="Nusbaum C."/>
            <person name="Birren B."/>
        </authorList>
    </citation>
    <scope>NUCLEOTIDE SEQUENCE</scope>
    <source>
        <strain evidence="1">ATCC 64411</strain>
    </source>
</reference>
<reference evidence="2" key="4">
    <citation type="journal article" date="2015" name="G3 (Bethesda)">
        <title>Genome sequences of three phytopathogenic species of the Magnaporthaceae family of fungi.</title>
        <authorList>
            <person name="Okagaki L.H."/>
            <person name="Nunes C.C."/>
            <person name="Sailsbery J."/>
            <person name="Clay B."/>
            <person name="Brown D."/>
            <person name="John T."/>
            <person name="Oh Y."/>
            <person name="Young N."/>
            <person name="Fitzgerald M."/>
            <person name="Haas B.J."/>
            <person name="Zeng Q."/>
            <person name="Young S."/>
            <person name="Adiconis X."/>
            <person name="Fan L."/>
            <person name="Levin J.Z."/>
            <person name="Mitchell T.K."/>
            <person name="Okubara P.A."/>
            <person name="Farman M.L."/>
            <person name="Kohn L.M."/>
            <person name="Birren B."/>
            <person name="Ma L.-J."/>
            <person name="Dean R.A."/>
        </authorList>
    </citation>
    <scope>NUCLEOTIDE SEQUENCE</scope>
    <source>
        <strain evidence="2">ATCC 64411 / 73-15</strain>
    </source>
</reference>
<dbReference type="EMBL" id="GL876980">
    <property type="protein sequence ID" value="KLU92342.1"/>
    <property type="molecule type" value="Genomic_DNA"/>
</dbReference>
<reference evidence="3" key="1">
    <citation type="submission" date="2010-05" db="EMBL/GenBank/DDBJ databases">
        <title>The genome sequence of Magnaporthe poae strain ATCC 64411.</title>
        <authorList>
            <person name="Ma L.-J."/>
            <person name="Dead R."/>
            <person name="Young S."/>
            <person name="Zeng Q."/>
            <person name="Koehrsen M."/>
            <person name="Alvarado L."/>
            <person name="Berlin A."/>
            <person name="Chapman S.B."/>
            <person name="Chen Z."/>
            <person name="Freedman E."/>
            <person name="Gellesch M."/>
            <person name="Goldberg J."/>
            <person name="Griggs A."/>
            <person name="Gujja S."/>
            <person name="Heilman E.R."/>
            <person name="Heiman D."/>
            <person name="Hepburn T."/>
            <person name="Howarth C."/>
            <person name="Jen D."/>
            <person name="Larson L."/>
            <person name="Mehta T."/>
            <person name="Neiman D."/>
            <person name="Pearson M."/>
            <person name="Roberts A."/>
            <person name="Saif S."/>
            <person name="Shea T."/>
            <person name="Shenoy N."/>
            <person name="Sisk P."/>
            <person name="Stolte C."/>
            <person name="Sykes S."/>
            <person name="Walk T."/>
            <person name="White J."/>
            <person name="Yandava C."/>
            <person name="Haas B."/>
            <person name="Nusbaum C."/>
            <person name="Birren B."/>
        </authorList>
    </citation>
    <scope>NUCLEOTIDE SEQUENCE [LARGE SCALE GENOMIC DNA]</scope>
    <source>
        <strain evidence="3">ATCC 64411 / 73-15</strain>
    </source>
</reference>
<protein>
    <submittedName>
        <fullName evidence="1 2">Uncharacterized protein</fullName>
    </submittedName>
</protein>
<organism evidence="2 3">
    <name type="scientific">Magnaporthiopsis poae (strain ATCC 64411 / 73-15)</name>
    <name type="common">Kentucky bluegrass fungus</name>
    <name type="synonym">Magnaporthe poae</name>
    <dbReference type="NCBI Taxonomy" id="644358"/>
    <lineage>
        <taxon>Eukaryota</taxon>
        <taxon>Fungi</taxon>
        <taxon>Dikarya</taxon>
        <taxon>Ascomycota</taxon>
        <taxon>Pezizomycotina</taxon>
        <taxon>Sordariomycetes</taxon>
        <taxon>Sordariomycetidae</taxon>
        <taxon>Magnaporthales</taxon>
        <taxon>Magnaporthaceae</taxon>
        <taxon>Magnaporthiopsis</taxon>
    </lineage>
</organism>
<evidence type="ECO:0000313" key="3">
    <source>
        <dbReference type="Proteomes" id="UP000011715"/>
    </source>
</evidence>
<keyword evidence="3" id="KW-1185">Reference proteome</keyword>